<accession>A0A9E7EEV8</accession>
<evidence type="ECO:0000313" key="2">
    <source>
        <dbReference type="EMBL" id="URD75896.1"/>
    </source>
</evidence>
<dbReference type="Proteomes" id="UP001055439">
    <property type="component" value="Chromosome 1"/>
</dbReference>
<gene>
    <name evidence="2" type="ORF">MUK42_08298</name>
</gene>
<dbReference type="AlphaFoldDB" id="A0A9E7EEV8"/>
<feature type="compositionally biased region" description="Polar residues" evidence="1">
    <location>
        <begin position="15"/>
        <end position="36"/>
    </location>
</feature>
<evidence type="ECO:0000313" key="3">
    <source>
        <dbReference type="Proteomes" id="UP001055439"/>
    </source>
</evidence>
<feature type="region of interest" description="Disordered" evidence="1">
    <location>
        <begin position="15"/>
        <end position="37"/>
    </location>
</feature>
<protein>
    <submittedName>
        <fullName evidence="2">Uncharacterized protein</fullName>
    </submittedName>
</protein>
<organism evidence="2 3">
    <name type="scientific">Musa troglodytarum</name>
    <name type="common">fe'i banana</name>
    <dbReference type="NCBI Taxonomy" id="320322"/>
    <lineage>
        <taxon>Eukaryota</taxon>
        <taxon>Viridiplantae</taxon>
        <taxon>Streptophyta</taxon>
        <taxon>Embryophyta</taxon>
        <taxon>Tracheophyta</taxon>
        <taxon>Spermatophyta</taxon>
        <taxon>Magnoliopsida</taxon>
        <taxon>Liliopsida</taxon>
        <taxon>Zingiberales</taxon>
        <taxon>Musaceae</taxon>
        <taxon>Musa</taxon>
    </lineage>
</organism>
<dbReference type="EMBL" id="CP097502">
    <property type="protein sequence ID" value="URD75896.1"/>
    <property type="molecule type" value="Genomic_DNA"/>
</dbReference>
<reference evidence="2" key="1">
    <citation type="submission" date="2022-05" db="EMBL/GenBank/DDBJ databases">
        <title>The Musa troglodytarum L. genome provides insights into the mechanism of non-climacteric behaviour and enrichment of carotenoids.</title>
        <authorList>
            <person name="Wang J."/>
        </authorList>
    </citation>
    <scope>NUCLEOTIDE SEQUENCE</scope>
    <source>
        <tissue evidence="2">Leaf</tissue>
    </source>
</reference>
<sequence length="165" mass="18508">MVGYQLWASFADTHLQPTTPSSNNHPEGLQQPSTLISDDGGAEEKKLLLMRGFQRGYKSTMGRSLGRADNQNIISRTERIGDLATTKPERKPFEIPSFLYIRSSPFSFLCLWSDSRIPLPENELGLAKFEIVRVEQYMRLIRNGSVAFAGGIGFGLRDVGLSRER</sequence>
<name>A0A9E7EEV8_9LILI</name>
<keyword evidence="3" id="KW-1185">Reference proteome</keyword>
<evidence type="ECO:0000256" key="1">
    <source>
        <dbReference type="SAM" id="MobiDB-lite"/>
    </source>
</evidence>
<proteinExistence type="predicted"/>